<evidence type="ECO:0000256" key="4">
    <source>
        <dbReference type="ARBA" id="ARBA00022729"/>
    </source>
</evidence>
<feature type="region of interest" description="Disordered" evidence="7">
    <location>
        <begin position="412"/>
        <end position="435"/>
    </location>
</feature>
<evidence type="ECO:0000256" key="7">
    <source>
        <dbReference type="SAM" id="MobiDB-lite"/>
    </source>
</evidence>
<feature type="domain" description="Peptidase C-terminal archaeal/bacterial" evidence="9">
    <location>
        <begin position="451"/>
        <end position="514"/>
    </location>
</feature>
<evidence type="ECO:0000256" key="8">
    <source>
        <dbReference type="SAM" id="SignalP"/>
    </source>
</evidence>
<dbReference type="InterPro" id="IPR007280">
    <property type="entry name" value="Peptidase_C_arc/bac"/>
</dbReference>
<reference evidence="12" key="1">
    <citation type="journal article" date="2019" name="Int. J. Syst. Evol. Microbiol.">
        <title>The Global Catalogue of Microorganisms (GCM) 10K type strain sequencing project: providing services to taxonomists for standard genome sequencing and annotation.</title>
        <authorList>
            <consortium name="The Broad Institute Genomics Platform"/>
            <consortium name="The Broad Institute Genome Sequencing Center for Infectious Disease"/>
            <person name="Wu L."/>
            <person name="Ma J."/>
        </authorList>
    </citation>
    <scope>NUCLEOTIDE SEQUENCE [LARGE SCALE GENOMIC DNA]</scope>
    <source>
        <strain evidence="12">JCM 17728</strain>
    </source>
</reference>
<evidence type="ECO:0000259" key="10">
    <source>
        <dbReference type="Pfam" id="PF04389"/>
    </source>
</evidence>
<protein>
    <submittedName>
        <fullName evidence="11">M28 family metallopeptidase</fullName>
    </submittedName>
</protein>
<dbReference type="InterPro" id="IPR007484">
    <property type="entry name" value="Peptidase_M28"/>
</dbReference>
<keyword evidence="5" id="KW-0378">Hydrolase</keyword>
<evidence type="ECO:0000256" key="5">
    <source>
        <dbReference type="ARBA" id="ARBA00022801"/>
    </source>
</evidence>
<evidence type="ECO:0000256" key="1">
    <source>
        <dbReference type="ARBA" id="ARBA00022438"/>
    </source>
</evidence>
<dbReference type="Proteomes" id="UP001501011">
    <property type="component" value="Unassembled WGS sequence"/>
</dbReference>
<dbReference type="SUPFAM" id="SSF53187">
    <property type="entry name" value="Zn-dependent exopeptidases"/>
    <property type="match status" value="1"/>
</dbReference>
<evidence type="ECO:0000256" key="3">
    <source>
        <dbReference type="ARBA" id="ARBA00022723"/>
    </source>
</evidence>
<sequence>MKCLSTGLLLSGVVAGSLVLAQSAAAEKPSAPVTEQSTSEQDVWITLGGDAVETIQAKYQSTIPMKLSGVIEQKQNDQVAIAQIPESKIIELSKMMHDEHKRCGGFFYHSSQQEAQEYAHSINQTQEFAAVNYTIDNPDAVNALLGQISSSNLTSTVNTLSNYNNRYYTSSTGVDAANWIKDEWQSIANGRNDIDVQQYNHSNWSQPSVIATITGTTTPDEIVIVGGHLDSINSSNTSGRAPGSDDNASGIAVATESLRAIVETGFKPERTIKLIGYAAEEVGLRGSNEIASQHKSNNANVIGVVQFDMSGYRGSNKDIVFMTDYTNSGQNQFMADLIDTYLPSIDYDYDQCGYGCSDHASWHNQGYAASMPFEAYMGQHNGDIHTSRDDHFDASHSVNFAKLSVTYLAELAKGGTGPNPDPDPDPPGDNALENGVAETGLSASQGNDIMYTMEVPAGASDISFDISGGTGDADLYVRKGAAPTDSTYDCRPYKNGNNESCSGSGEGTYYVRVKAYSSFSGLTLVGSYDDETAPEPDPGTPPIDETYSNISVAQGAWARYSQDLNGDYSSLTVTITGGSGDADLYVRHGSQPTTSSYDCRPYKWGNEETCTISAPQSSTWHIGLRGYNAASGVTLSVTATPQ</sequence>
<feature type="domain" description="Peptidase C-terminal archaeal/bacterial" evidence="9">
    <location>
        <begin position="568"/>
        <end position="626"/>
    </location>
</feature>
<keyword evidence="2" id="KW-0645">Protease</keyword>
<gene>
    <name evidence="11" type="ORF">GCM10023151_14900</name>
</gene>
<dbReference type="InterPro" id="IPR045175">
    <property type="entry name" value="M28_fam"/>
</dbReference>
<keyword evidence="6" id="KW-0862">Zinc</keyword>
<feature type="domain" description="Peptidase M28" evidence="10">
    <location>
        <begin position="209"/>
        <end position="393"/>
    </location>
</feature>
<dbReference type="EMBL" id="BAABFV010000001">
    <property type="protein sequence ID" value="GAA4361544.1"/>
    <property type="molecule type" value="Genomic_DNA"/>
</dbReference>
<proteinExistence type="predicted"/>
<evidence type="ECO:0000313" key="11">
    <source>
        <dbReference type="EMBL" id="GAA4361544.1"/>
    </source>
</evidence>
<dbReference type="Pfam" id="PF04389">
    <property type="entry name" value="Peptidase_M28"/>
    <property type="match status" value="1"/>
</dbReference>
<dbReference type="RefSeq" id="WP_345292580.1">
    <property type="nucleotide sequence ID" value="NZ_BAABFV010000001.1"/>
</dbReference>
<dbReference type="InterPro" id="IPR012189">
    <property type="entry name" value="Pept_M28E_Ap1"/>
</dbReference>
<dbReference type="Pfam" id="PF04151">
    <property type="entry name" value="PPC"/>
    <property type="match status" value="2"/>
</dbReference>
<keyword evidence="12" id="KW-1185">Reference proteome</keyword>
<dbReference type="PANTHER" id="PTHR12147:SF56">
    <property type="entry name" value="AMINOPEPTIDASE YDR415C-RELATED"/>
    <property type="match status" value="1"/>
</dbReference>
<dbReference type="Gene3D" id="2.60.120.380">
    <property type="match status" value="2"/>
</dbReference>
<feature type="chain" id="PRO_5045668031" evidence="8">
    <location>
        <begin position="27"/>
        <end position="642"/>
    </location>
</feature>
<feature type="signal peptide" evidence="8">
    <location>
        <begin position="1"/>
        <end position="26"/>
    </location>
</feature>
<evidence type="ECO:0000259" key="9">
    <source>
        <dbReference type="Pfam" id="PF04151"/>
    </source>
</evidence>
<accession>A0ABP8IKI6</accession>
<dbReference type="Gene3D" id="3.40.630.10">
    <property type="entry name" value="Zn peptidases"/>
    <property type="match status" value="1"/>
</dbReference>
<keyword evidence="4 8" id="KW-0732">Signal</keyword>
<keyword evidence="1" id="KW-0031">Aminopeptidase</keyword>
<comment type="caution">
    <text evidence="11">The sequence shown here is derived from an EMBL/GenBank/DDBJ whole genome shotgun (WGS) entry which is preliminary data.</text>
</comment>
<dbReference type="PIRSF" id="PIRSF036685">
    <property type="entry name" value="BacLeuNPeptidase"/>
    <property type="match status" value="1"/>
</dbReference>
<dbReference type="PANTHER" id="PTHR12147">
    <property type="entry name" value="METALLOPEPTIDASE M28 FAMILY MEMBER"/>
    <property type="match status" value="1"/>
</dbReference>
<organism evidence="11 12">
    <name type="scientific">Kangiella marina</name>
    <dbReference type="NCBI Taxonomy" id="1079178"/>
    <lineage>
        <taxon>Bacteria</taxon>
        <taxon>Pseudomonadati</taxon>
        <taxon>Pseudomonadota</taxon>
        <taxon>Gammaproteobacteria</taxon>
        <taxon>Kangiellales</taxon>
        <taxon>Kangiellaceae</taxon>
        <taxon>Kangiella</taxon>
    </lineage>
</organism>
<evidence type="ECO:0000313" key="12">
    <source>
        <dbReference type="Proteomes" id="UP001501011"/>
    </source>
</evidence>
<evidence type="ECO:0000256" key="2">
    <source>
        <dbReference type="ARBA" id="ARBA00022670"/>
    </source>
</evidence>
<evidence type="ECO:0000256" key="6">
    <source>
        <dbReference type="ARBA" id="ARBA00022833"/>
    </source>
</evidence>
<keyword evidence="3" id="KW-0479">Metal-binding</keyword>
<name>A0ABP8IKI6_9GAMM</name>